<dbReference type="OrthoDB" id="17536at2759"/>
<dbReference type="InterPro" id="IPR016565">
    <property type="entry name" value="Proteasome_assmbl_chp_1"/>
</dbReference>
<accession>A0A1Y1KSJ3</accession>
<gene>
    <name evidence="5" type="ORF">PPYR_03345</name>
</gene>
<sequence>MVFGEIVEPSTRALCTDEFSENEILELSWNATPTIASAINKVFVIETAPLLSFFKMCILGDQEPICKLNETNVKVYELHDNDYIITCENSKATAGHITEKVAPWLKQASEVVVLTSGLVSLLENSDKRSSCIIKQLAYNTERVHPNLDVPNLVTGISASVFSYCVHTNTSCSLFKIFFDELPLDSINTMPLLDLIETVGLNVLKTYKLEATASHSNLYI</sequence>
<dbReference type="GO" id="GO:0080129">
    <property type="term" value="P:proteasome core complex assembly"/>
    <property type="evidence" value="ECO:0007669"/>
    <property type="project" value="TreeGrafter"/>
</dbReference>
<evidence type="ECO:0000313" key="4">
    <source>
        <dbReference type="EMBL" id="JAV64353.1"/>
    </source>
</evidence>
<proteinExistence type="inferred from homology"/>
<dbReference type="FunCoup" id="A0A1Y1KSJ3">
    <property type="interactions" value="82"/>
</dbReference>
<keyword evidence="3" id="KW-0143">Chaperone</keyword>
<evidence type="ECO:0000313" key="5">
    <source>
        <dbReference type="EMBL" id="KAB0791545.1"/>
    </source>
</evidence>
<dbReference type="Proteomes" id="UP000327044">
    <property type="component" value="Unassembled WGS sequence"/>
</dbReference>
<dbReference type="GO" id="GO:0070628">
    <property type="term" value="F:proteasome binding"/>
    <property type="evidence" value="ECO:0007669"/>
    <property type="project" value="TreeGrafter"/>
</dbReference>
<name>A0A1Y1KSJ3_PHOPY</name>
<reference evidence="4" key="1">
    <citation type="journal article" date="2016" name="Sci. Rep.">
        <title>Molecular characterization of firefly nuptial gifts: a multi-omics approach sheds light on postcopulatory sexual selection.</title>
        <authorList>
            <person name="Al-Wathiqui N."/>
            <person name="Fallon T.R."/>
            <person name="South A."/>
            <person name="Weng J.K."/>
            <person name="Lewis S.M."/>
        </authorList>
    </citation>
    <scope>NUCLEOTIDE SEQUENCE</scope>
</reference>
<reference evidence="5" key="3">
    <citation type="submission" date="2019-08" db="EMBL/GenBank/DDBJ databases">
        <authorList>
            <consortium name="Photinus pyralis genome working group"/>
            <person name="Fallon T.R."/>
            <person name="Sander Lower S.E."/>
            <person name="Weng J.-K."/>
        </authorList>
    </citation>
    <scope>NUCLEOTIDE SEQUENCE</scope>
    <source>
        <strain evidence="5">1611_PpyrPB1</strain>
        <tissue evidence="5">Whole body</tissue>
    </source>
</reference>
<comment type="similarity">
    <text evidence="1">Belongs to the PSMG1 family.</text>
</comment>
<keyword evidence="6" id="KW-1185">Reference proteome</keyword>
<protein>
    <recommendedName>
        <fullName evidence="2">Proteasome assembly chaperone 1</fullName>
    </recommendedName>
</protein>
<evidence type="ECO:0000256" key="1">
    <source>
        <dbReference type="ARBA" id="ARBA00005261"/>
    </source>
</evidence>
<dbReference type="PANTHER" id="PTHR15069:SF1">
    <property type="entry name" value="PROTEASOME ASSEMBLY CHAPERONE 1"/>
    <property type="match status" value="1"/>
</dbReference>
<dbReference type="EMBL" id="VVIM01000011">
    <property type="protein sequence ID" value="KAB0791545.1"/>
    <property type="molecule type" value="Genomic_DNA"/>
</dbReference>
<dbReference type="GO" id="GO:0005783">
    <property type="term" value="C:endoplasmic reticulum"/>
    <property type="evidence" value="ECO:0007669"/>
    <property type="project" value="InterPro"/>
</dbReference>
<evidence type="ECO:0000256" key="2">
    <source>
        <dbReference type="ARBA" id="ARBA00019180"/>
    </source>
</evidence>
<dbReference type="AlphaFoldDB" id="A0A1Y1KSJ3"/>
<dbReference type="PANTHER" id="PTHR15069">
    <property type="entry name" value="PROTEASOME ASSEMBLY CHAPERONE 1"/>
    <property type="match status" value="1"/>
</dbReference>
<evidence type="ECO:0000313" key="6">
    <source>
        <dbReference type="Proteomes" id="UP000327044"/>
    </source>
</evidence>
<organism evidence="4">
    <name type="scientific">Photinus pyralis</name>
    <name type="common">Common eastern firefly</name>
    <name type="synonym">Lampyris pyralis</name>
    <dbReference type="NCBI Taxonomy" id="7054"/>
    <lineage>
        <taxon>Eukaryota</taxon>
        <taxon>Metazoa</taxon>
        <taxon>Ecdysozoa</taxon>
        <taxon>Arthropoda</taxon>
        <taxon>Hexapoda</taxon>
        <taxon>Insecta</taxon>
        <taxon>Pterygota</taxon>
        <taxon>Neoptera</taxon>
        <taxon>Endopterygota</taxon>
        <taxon>Coleoptera</taxon>
        <taxon>Polyphaga</taxon>
        <taxon>Elateriformia</taxon>
        <taxon>Elateroidea</taxon>
        <taxon>Lampyridae</taxon>
        <taxon>Lampyrinae</taxon>
        <taxon>Photinus</taxon>
    </lineage>
</organism>
<dbReference type="InParanoid" id="A0A1Y1KSJ3"/>
<evidence type="ECO:0000256" key="3">
    <source>
        <dbReference type="ARBA" id="ARBA00023186"/>
    </source>
</evidence>
<reference evidence="5 6" key="2">
    <citation type="journal article" date="2018" name="Elife">
        <title>Firefly genomes illuminate parallel origins of bioluminescence in beetles.</title>
        <authorList>
            <person name="Fallon T.R."/>
            <person name="Lower S.E."/>
            <person name="Chang C.H."/>
            <person name="Bessho-Uehara M."/>
            <person name="Martin G.J."/>
            <person name="Bewick A.J."/>
            <person name="Behringer M."/>
            <person name="Debat H.J."/>
            <person name="Wong I."/>
            <person name="Day J.C."/>
            <person name="Suvorov A."/>
            <person name="Silva C.J."/>
            <person name="Stanger-Hall K.F."/>
            <person name="Hall D.W."/>
            <person name="Schmitz R.J."/>
            <person name="Nelson D.R."/>
            <person name="Lewis S.M."/>
            <person name="Shigenobu S."/>
            <person name="Bybee S.M."/>
            <person name="Larracuente A.M."/>
            <person name="Oba Y."/>
            <person name="Weng J.K."/>
        </authorList>
    </citation>
    <scope>NUCLEOTIDE SEQUENCE [LARGE SCALE GENOMIC DNA]</scope>
    <source>
        <strain evidence="5">1611_PpyrPB1</strain>
        <tissue evidence="5">Whole body</tissue>
    </source>
</reference>
<dbReference type="EMBL" id="GEZM01074992">
    <property type="protein sequence ID" value="JAV64353.1"/>
    <property type="molecule type" value="Transcribed_RNA"/>
</dbReference>